<dbReference type="EMBL" id="CP003929">
    <property type="protein sequence ID" value="AGB36132.1"/>
    <property type="molecule type" value="Genomic_DNA"/>
</dbReference>
<accession>L0JSZ3</accession>
<keyword evidence="1" id="KW-0472">Membrane</keyword>
<keyword evidence="3" id="KW-1185">Reference proteome</keyword>
<dbReference type="KEGG" id="nou:Natoc_0257"/>
<dbReference type="eggNOG" id="arCOG09101">
    <property type="taxonomic scope" value="Archaea"/>
</dbReference>
<evidence type="ECO:0008006" key="4">
    <source>
        <dbReference type="Google" id="ProtNLM"/>
    </source>
</evidence>
<dbReference type="RefSeq" id="WP_015319588.1">
    <property type="nucleotide sequence ID" value="NC_019974.1"/>
</dbReference>
<dbReference type="OrthoDB" id="2572at2157"/>
<proteinExistence type="predicted"/>
<feature type="transmembrane region" description="Helical" evidence="1">
    <location>
        <begin position="50"/>
        <end position="71"/>
    </location>
</feature>
<dbReference type="GeneID" id="14405285"/>
<evidence type="ECO:0000313" key="2">
    <source>
        <dbReference type="EMBL" id="AGB36132.1"/>
    </source>
</evidence>
<name>L0JSZ3_9EURY</name>
<evidence type="ECO:0000256" key="1">
    <source>
        <dbReference type="SAM" id="Phobius"/>
    </source>
</evidence>
<organism evidence="2 3">
    <name type="scientific">Natronococcus occultus SP4</name>
    <dbReference type="NCBI Taxonomy" id="694430"/>
    <lineage>
        <taxon>Archaea</taxon>
        <taxon>Methanobacteriati</taxon>
        <taxon>Methanobacteriota</taxon>
        <taxon>Stenosarchaea group</taxon>
        <taxon>Halobacteria</taxon>
        <taxon>Halobacteriales</taxon>
        <taxon>Natrialbaceae</taxon>
        <taxon>Natronococcus</taxon>
    </lineage>
</organism>
<reference evidence="2 3" key="1">
    <citation type="submission" date="2012-11" db="EMBL/GenBank/DDBJ databases">
        <title>FINISHED of Natronococcus occultus SP4, DSM 3396.</title>
        <authorList>
            <consortium name="DOE Joint Genome Institute"/>
            <person name="Eisen J."/>
            <person name="Huntemann M."/>
            <person name="Wei C.-L."/>
            <person name="Han J."/>
            <person name="Detter J.C."/>
            <person name="Han C."/>
            <person name="Tapia R."/>
            <person name="Chen A."/>
            <person name="Kyrpides N."/>
            <person name="Mavromatis K."/>
            <person name="Markowitz V."/>
            <person name="Szeto E."/>
            <person name="Ivanova N."/>
            <person name="Mikhailova N."/>
            <person name="Ovchinnikova G."/>
            <person name="Pagani I."/>
            <person name="Pati A."/>
            <person name="Goodwin L."/>
            <person name="Nordberg H.P."/>
            <person name="Cantor M.N."/>
            <person name="Hua S.X."/>
            <person name="Woyke T."/>
            <person name="Eisen J."/>
            <person name="Klenk H.-P."/>
            <person name="Klenk H.-P."/>
        </authorList>
    </citation>
    <scope>NUCLEOTIDE SEQUENCE [LARGE SCALE GENOMIC DNA]</scope>
    <source>
        <strain evidence="2 3">SP4</strain>
    </source>
</reference>
<dbReference type="AlphaFoldDB" id="L0JSZ3"/>
<dbReference type="HOGENOM" id="CLU_1323985_0_0_2"/>
<sequence>MTRTCPYCGRSVPDEEYPGHLERAHEDELEGLDRRLVARRSGSRSRPRKLYVLGGVVLVLFAAAYLAIFALSSATSPETTAVQQPDPDAPTHLHGAIHLEYDGAVVDFDDPMYIERDGCFHFHAYDDAERWHVHCEDVTLEYALGTLGFELSADSLAVDGETFSEDDPGTTVSTTVDGERVDPERYVLEDGDDVRVVVETNDER</sequence>
<keyword evidence="1" id="KW-1133">Transmembrane helix</keyword>
<protein>
    <recommendedName>
        <fullName evidence="4">C2H2-type domain-containing protein</fullName>
    </recommendedName>
</protein>
<keyword evidence="1" id="KW-0812">Transmembrane</keyword>
<gene>
    <name evidence="2" type="ORF">Natoc_0257</name>
</gene>
<dbReference type="Proteomes" id="UP000010878">
    <property type="component" value="Chromosome"/>
</dbReference>
<dbReference type="STRING" id="694430.Natoc_0257"/>
<evidence type="ECO:0000313" key="3">
    <source>
        <dbReference type="Proteomes" id="UP000010878"/>
    </source>
</evidence>